<proteinExistence type="predicted"/>
<keyword evidence="3" id="KW-1185">Reference proteome</keyword>
<dbReference type="OrthoDB" id="4136839at2759"/>
<dbReference type="AlphaFoldDB" id="A0A178ZB92"/>
<sequence length="596" mass="68206">MKIARTLIQPFRLLTAGPATGIKPSLLRQIKDANRRRSHFTRVRPIKPYSDIWPFFDSQPPRQRRQMTPESFEKIYERFDHLVPLDANHSKFLSDLVEPSLFREKDFDAQLELEEAQRPLYEGVCKSQLAGDGAVEMADDDVVMADVEEVDDVEMTDVLYPPQWVYWQGKYPPPEFFFPFIPPPAGADVLQQATEVATEPVATPSPLIPEPRWKDELAEYFENLEYNITNGILPPKINVEAMYPADSPASTPRDEEVGVETAQPEKNEVPEEDCKKKASPQDKTEPVAATEPVSAESAVEKKTMSLGHVPDQYRGLLEEAVNFSADQQKPWPDWWNTIALGDNEGEEGKGKCVVRSFEQYAAWPPSFKVQPQFHCPDSSNPTGEFNTPASCRLGLKRNTEERKRFSEIRKNHPEVWEAIIGTMLQEGVSIDSMLLCHEKKDEGGNTVDLRPQVLDHQQWCVDNWRFDGLSWHTVQGAPLAPDCSAEFHKAPKGDERLFQETIGYIKSHPEICYAFRILVSEWLKVEANQATFRWIARKAGWCPVAEHQLQRDFIKWVFADADATPREIFEVVEKHFPDRYPRFFAATIEEEGIDYL</sequence>
<dbReference type="GeneID" id="30013330"/>
<accession>A0A178ZB92</accession>
<protein>
    <submittedName>
        <fullName evidence="2">Uncharacterized protein</fullName>
    </submittedName>
</protein>
<organism evidence="2 3">
    <name type="scientific">Fonsecaea erecta</name>
    <dbReference type="NCBI Taxonomy" id="1367422"/>
    <lineage>
        <taxon>Eukaryota</taxon>
        <taxon>Fungi</taxon>
        <taxon>Dikarya</taxon>
        <taxon>Ascomycota</taxon>
        <taxon>Pezizomycotina</taxon>
        <taxon>Eurotiomycetes</taxon>
        <taxon>Chaetothyriomycetidae</taxon>
        <taxon>Chaetothyriales</taxon>
        <taxon>Herpotrichiellaceae</taxon>
        <taxon>Fonsecaea</taxon>
    </lineage>
</organism>
<gene>
    <name evidence="2" type="ORF">AYL99_09162</name>
</gene>
<reference evidence="2 3" key="1">
    <citation type="submission" date="2016-04" db="EMBL/GenBank/DDBJ databases">
        <title>Draft genome of Fonsecaea erecta CBS 125763.</title>
        <authorList>
            <person name="Weiss V.A."/>
            <person name="Vicente V.A."/>
            <person name="Raittz R.T."/>
            <person name="Moreno L.F."/>
            <person name="De Souza E.M."/>
            <person name="Pedrosa F.O."/>
            <person name="Steffens M.B."/>
            <person name="Faoro H."/>
            <person name="Tadra-Sfeir M.Z."/>
            <person name="Najafzadeh M.J."/>
            <person name="Felipe M.S."/>
            <person name="Teixeira M."/>
            <person name="Sun J."/>
            <person name="Xi L."/>
            <person name="Gomes R."/>
            <person name="De Azevedo C.M."/>
            <person name="Salgado C.G."/>
            <person name="Da Silva M.B."/>
            <person name="Nascimento M.F."/>
            <person name="Queiroz-Telles F."/>
            <person name="Attili D.S."/>
            <person name="Gorbushina A."/>
        </authorList>
    </citation>
    <scope>NUCLEOTIDE SEQUENCE [LARGE SCALE GENOMIC DNA]</scope>
    <source>
        <strain evidence="2 3">CBS 125763</strain>
    </source>
</reference>
<comment type="caution">
    <text evidence="2">The sequence shown here is derived from an EMBL/GenBank/DDBJ whole genome shotgun (WGS) entry which is preliminary data.</text>
</comment>
<feature type="region of interest" description="Disordered" evidence="1">
    <location>
        <begin position="244"/>
        <end position="300"/>
    </location>
</feature>
<dbReference type="RefSeq" id="XP_018690416.1">
    <property type="nucleotide sequence ID" value="XM_018840669.1"/>
</dbReference>
<evidence type="ECO:0000256" key="1">
    <source>
        <dbReference type="SAM" id="MobiDB-lite"/>
    </source>
</evidence>
<evidence type="ECO:0000313" key="2">
    <source>
        <dbReference type="EMBL" id="OAP57049.1"/>
    </source>
</evidence>
<dbReference type="EMBL" id="LVYI01000008">
    <property type="protein sequence ID" value="OAP57049.1"/>
    <property type="molecule type" value="Genomic_DNA"/>
</dbReference>
<evidence type="ECO:0000313" key="3">
    <source>
        <dbReference type="Proteomes" id="UP000078343"/>
    </source>
</evidence>
<name>A0A178ZB92_9EURO</name>
<feature type="compositionally biased region" description="Basic and acidic residues" evidence="1">
    <location>
        <begin position="263"/>
        <end position="285"/>
    </location>
</feature>
<dbReference type="Proteomes" id="UP000078343">
    <property type="component" value="Unassembled WGS sequence"/>
</dbReference>